<keyword evidence="5" id="KW-0997">Cell inner membrane</keyword>
<dbReference type="InterPro" id="IPR003593">
    <property type="entry name" value="AAA+_ATPase"/>
</dbReference>
<dbReference type="Gene3D" id="3.40.50.300">
    <property type="entry name" value="P-loop containing nucleotide triphosphate hydrolases"/>
    <property type="match status" value="1"/>
</dbReference>
<dbReference type="NCBIfam" id="TIGR01727">
    <property type="entry name" value="oligo_HPY"/>
    <property type="match status" value="1"/>
</dbReference>
<dbReference type="PANTHER" id="PTHR43297:SF14">
    <property type="entry name" value="ATPASE AAA-TYPE CORE DOMAIN-CONTAINING PROTEIN"/>
    <property type="match status" value="1"/>
</dbReference>
<dbReference type="GO" id="GO:0005886">
    <property type="term" value="C:plasma membrane"/>
    <property type="evidence" value="ECO:0007669"/>
    <property type="project" value="UniProtKB-SubCell"/>
</dbReference>
<dbReference type="InterPro" id="IPR050388">
    <property type="entry name" value="ABC_Ni/Peptide_Import"/>
</dbReference>
<evidence type="ECO:0000256" key="5">
    <source>
        <dbReference type="ARBA" id="ARBA00022519"/>
    </source>
</evidence>
<dbReference type="SMART" id="SM00382">
    <property type="entry name" value="AAA"/>
    <property type="match status" value="1"/>
</dbReference>
<keyword evidence="7" id="KW-0067">ATP-binding</keyword>
<dbReference type="Pfam" id="PF00005">
    <property type="entry name" value="ABC_tran"/>
    <property type="match status" value="1"/>
</dbReference>
<dbReference type="PROSITE" id="PS00211">
    <property type="entry name" value="ABC_TRANSPORTER_1"/>
    <property type="match status" value="1"/>
</dbReference>
<dbReference type="InterPro" id="IPR017871">
    <property type="entry name" value="ABC_transporter-like_CS"/>
</dbReference>
<accession>A0A6J4VF45</accession>
<dbReference type="GO" id="GO:0005524">
    <property type="term" value="F:ATP binding"/>
    <property type="evidence" value="ECO:0007669"/>
    <property type="project" value="UniProtKB-KW"/>
</dbReference>
<dbReference type="FunFam" id="3.40.50.300:FF:000016">
    <property type="entry name" value="Oligopeptide ABC transporter ATP-binding component"/>
    <property type="match status" value="1"/>
</dbReference>
<proteinExistence type="inferred from homology"/>
<dbReference type="PANTHER" id="PTHR43297">
    <property type="entry name" value="OLIGOPEPTIDE TRANSPORT ATP-BINDING PROTEIN APPD"/>
    <property type="match status" value="1"/>
</dbReference>
<dbReference type="PROSITE" id="PS50893">
    <property type="entry name" value="ABC_TRANSPORTER_2"/>
    <property type="match status" value="1"/>
</dbReference>
<evidence type="ECO:0000256" key="6">
    <source>
        <dbReference type="ARBA" id="ARBA00022741"/>
    </source>
</evidence>
<reference evidence="11" key="1">
    <citation type="submission" date="2020-02" db="EMBL/GenBank/DDBJ databases">
        <authorList>
            <person name="Meier V. D."/>
        </authorList>
    </citation>
    <scope>NUCLEOTIDE SEQUENCE</scope>
    <source>
        <strain evidence="11">AVDCRST_MAG59</strain>
    </source>
</reference>
<dbReference type="InterPro" id="IPR027417">
    <property type="entry name" value="P-loop_NTPase"/>
</dbReference>
<keyword evidence="4" id="KW-1003">Cell membrane</keyword>
<dbReference type="InterPro" id="IPR013563">
    <property type="entry name" value="Oligopep_ABC_C"/>
</dbReference>
<keyword evidence="9" id="KW-0472">Membrane</keyword>
<keyword evidence="8" id="KW-1278">Translocase</keyword>
<evidence type="ECO:0000256" key="2">
    <source>
        <dbReference type="ARBA" id="ARBA00005417"/>
    </source>
</evidence>
<evidence type="ECO:0000256" key="4">
    <source>
        <dbReference type="ARBA" id="ARBA00022475"/>
    </source>
</evidence>
<feature type="domain" description="ABC transporter" evidence="10">
    <location>
        <begin position="5"/>
        <end position="255"/>
    </location>
</feature>
<keyword evidence="6" id="KW-0547">Nucleotide-binding</keyword>
<comment type="similarity">
    <text evidence="2">Belongs to the ABC transporter superfamily.</text>
</comment>
<keyword evidence="3" id="KW-0813">Transport</keyword>
<evidence type="ECO:0000256" key="7">
    <source>
        <dbReference type="ARBA" id="ARBA00022840"/>
    </source>
</evidence>
<dbReference type="SUPFAM" id="SSF52540">
    <property type="entry name" value="P-loop containing nucleoside triphosphate hydrolases"/>
    <property type="match status" value="1"/>
</dbReference>
<dbReference type="CDD" id="cd03257">
    <property type="entry name" value="ABC_NikE_OppD_transporters"/>
    <property type="match status" value="1"/>
</dbReference>
<dbReference type="AlphaFoldDB" id="A0A6J4VF45"/>
<organism evidence="11">
    <name type="scientific">uncultured Thermomicrobiales bacterium</name>
    <dbReference type="NCBI Taxonomy" id="1645740"/>
    <lineage>
        <taxon>Bacteria</taxon>
        <taxon>Pseudomonadati</taxon>
        <taxon>Thermomicrobiota</taxon>
        <taxon>Thermomicrobia</taxon>
        <taxon>Thermomicrobiales</taxon>
        <taxon>environmental samples</taxon>
    </lineage>
</organism>
<evidence type="ECO:0000256" key="3">
    <source>
        <dbReference type="ARBA" id="ARBA00022448"/>
    </source>
</evidence>
<gene>
    <name evidence="11" type="ORF">AVDCRST_MAG59-4320</name>
</gene>
<evidence type="ECO:0000259" key="10">
    <source>
        <dbReference type="PROSITE" id="PS50893"/>
    </source>
</evidence>
<protein>
    <submittedName>
        <fullName evidence="11">Oligopeptide transport system permease protein OppB</fullName>
    </submittedName>
</protein>
<dbReference type="EMBL" id="CADCWF010000316">
    <property type="protein sequence ID" value="CAA9577640.1"/>
    <property type="molecule type" value="Genomic_DNA"/>
</dbReference>
<dbReference type="Pfam" id="PF08352">
    <property type="entry name" value="oligo_HPY"/>
    <property type="match status" value="1"/>
</dbReference>
<evidence type="ECO:0000256" key="8">
    <source>
        <dbReference type="ARBA" id="ARBA00022967"/>
    </source>
</evidence>
<sequence length="338" mass="36179">MPPLLAVTDLRLAYRAEGRTIPAVDGVSFTIKGKGEALGVVGESGSGKSSLANALIRLLPKNSAEFSGSIRLDGQELTVLSDEQFRRQIRWRRIAMVFQGAMNVLNPVLRIGDQIAEPMLLDRAISKRAGRARAEELLERVGLGAAFAGRYPHELSGGQKQRAVIATALALSPDLLILDEPTSALDVSVQAQIMDLLKGLKADPGISMIFITHDIALASDICDTIAVAYAGEHVELGPAERVLPAPRHPYTALLLESLPRLRGETPPLPMPGSPPDPAALPHGCRFHPRCPLRFEACDDHPPAIPLADGGNARCWLNDPAVADGRQLVLPARDTAARA</sequence>
<evidence type="ECO:0000256" key="9">
    <source>
        <dbReference type="ARBA" id="ARBA00023136"/>
    </source>
</evidence>
<evidence type="ECO:0000256" key="1">
    <source>
        <dbReference type="ARBA" id="ARBA00004417"/>
    </source>
</evidence>
<dbReference type="GO" id="GO:0015833">
    <property type="term" value="P:peptide transport"/>
    <property type="evidence" value="ECO:0007669"/>
    <property type="project" value="InterPro"/>
</dbReference>
<dbReference type="GO" id="GO:0016887">
    <property type="term" value="F:ATP hydrolysis activity"/>
    <property type="evidence" value="ECO:0007669"/>
    <property type="project" value="InterPro"/>
</dbReference>
<comment type="subcellular location">
    <subcellularLocation>
        <location evidence="1">Cell inner membrane</location>
        <topology evidence="1">Peripheral membrane protein</topology>
    </subcellularLocation>
</comment>
<evidence type="ECO:0000313" key="11">
    <source>
        <dbReference type="EMBL" id="CAA9577640.1"/>
    </source>
</evidence>
<name>A0A6J4VF45_9BACT</name>
<dbReference type="InterPro" id="IPR003439">
    <property type="entry name" value="ABC_transporter-like_ATP-bd"/>
</dbReference>